<dbReference type="EMBL" id="CP015453">
    <property type="protein sequence ID" value="AWH95994.1"/>
    <property type="molecule type" value="Genomic_DNA"/>
</dbReference>
<dbReference type="Proteomes" id="UP000244903">
    <property type="component" value="Chromosome"/>
</dbReference>
<evidence type="ECO:0000313" key="5">
    <source>
        <dbReference type="Proteomes" id="UP000244903"/>
    </source>
</evidence>
<keyword evidence="1" id="KW-0560">Oxidoreductase</keyword>
<gene>
    <name evidence="4" type="ORF">A6048_11365</name>
</gene>
<dbReference type="SUPFAM" id="SSF51905">
    <property type="entry name" value="FAD/NAD(P)-binding domain"/>
    <property type="match status" value="1"/>
</dbReference>
<reference evidence="4 5" key="1">
    <citation type="submission" date="2016-04" db="EMBL/GenBank/DDBJ databases">
        <title>Complete genome sequence of the haloalkaliphilic hydrocarbon-degrading bacterium Dietzia psychralcaliphila ILA-1T, isolated from a drain of a fish product-processing plant.</title>
        <authorList>
            <person name="Zhao J."/>
            <person name="Hu B."/>
            <person name="Geng S."/>
            <person name="Nie Y."/>
            <person name="Tang Y."/>
        </authorList>
    </citation>
    <scope>NUCLEOTIDE SEQUENCE [LARGE SCALE GENOMIC DNA]</scope>
    <source>
        <strain evidence="4 5">ILA-1</strain>
    </source>
</reference>
<proteinExistence type="predicted"/>
<dbReference type="InterPro" id="IPR002938">
    <property type="entry name" value="FAD-bd"/>
</dbReference>
<name>A0AAD0JRM8_9ACTN</name>
<dbReference type="InterPro" id="IPR036188">
    <property type="entry name" value="FAD/NAD-bd_sf"/>
</dbReference>
<dbReference type="Gene3D" id="3.50.50.60">
    <property type="entry name" value="FAD/NAD(P)-binding domain"/>
    <property type="match status" value="1"/>
</dbReference>
<organism evidence="4 5">
    <name type="scientific">Dietzia psychralcaliphila</name>
    <dbReference type="NCBI Taxonomy" id="139021"/>
    <lineage>
        <taxon>Bacteria</taxon>
        <taxon>Bacillati</taxon>
        <taxon>Actinomycetota</taxon>
        <taxon>Actinomycetes</taxon>
        <taxon>Mycobacteriales</taxon>
        <taxon>Dietziaceae</taxon>
        <taxon>Dietzia</taxon>
    </lineage>
</organism>
<evidence type="ECO:0000256" key="1">
    <source>
        <dbReference type="ARBA" id="ARBA00023002"/>
    </source>
</evidence>
<protein>
    <submittedName>
        <fullName evidence="4">2-polyprenyl-6-methoxyphenol hydroxylase</fullName>
    </submittedName>
</protein>
<dbReference type="PANTHER" id="PTHR43476">
    <property type="entry name" value="3-(3-HYDROXY-PHENYL)PROPIONATE/3-HYDROXYCINNAMIC ACID HYDROXYLASE"/>
    <property type="match status" value="1"/>
</dbReference>
<dbReference type="InterPro" id="IPR050631">
    <property type="entry name" value="PheA/TfdB_FAD_monoxygenase"/>
</dbReference>
<accession>A0AAD0JRM8</accession>
<evidence type="ECO:0000259" key="3">
    <source>
        <dbReference type="Pfam" id="PF01494"/>
    </source>
</evidence>
<evidence type="ECO:0000256" key="2">
    <source>
        <dbReference type="ARBA" id="ARBA00023027"/>
    </source>
</evidence>
<dbReference type="PANTHER" id="PTHR43476:SF4">
    <property type="entry name" value="BLR0106 PROTEIN"/>
    <property type="match status" value="1"/>
</dbReference>
<sequence length="407" mass="44529">MVIVGGGIGGTALACGLAGSGLEVVLLEKVAQYHDIVRGEWLSPWGMQEARRLGVEDALAAGGAWEIREWVQWDETTDPDEAGSVDLTGLLPEIGGPQTFPHHQVCEQMAFQAADSGIEVILGASRVEIGRGDRRQVHYTGADGARHTIDAGFVVGATGRSNIVGRQLGLKMDLTVHHRGAGLLVDGLDEWPSDTQAMGTEGDVMFMVFPQGYGTARLYLNYDPAHTRRYCGPDAVTEFLESFRLRCLADRGDYIADHASPVGELTVWPSMSGVPLGDFVWDGVALIGDEAGSCDTVLGTGLSSALRDARHVRDVLLGPDWSVDAFSEYVRERGARMDRLHHGAHIYHELFVEFGEYAVARRRRARRLMSENDAYQVTGLLNMIAPELVPDFGFSEFFTERLLLETR</sequence>
<dbReference type="KEGG" id="dpc:A6048_11365"/>
<dbReference type="AlphaFoldDB" id="A0AAD0JRM8"/>
<dbReference type="Pfam" id="PF01494">
    <property type="entry name" value="FAD_binding_3"/>
    <property type="match status" value="1"/>
</dbReference>
<feature type="domain" description="FAD-binding" evidence="3">
    <location>
        <begin position="2"/>
        <end position="312"/>
    </location>
</feature>
<keyword evidence="2" id="KW-0520">NAD</keyword>
<dbReference type="GO" id="GO:0016491">
    <property type="term" value="F:oxidoreductase activity"/>
    <property type="evidence" value="ECO:0007669"/>
    <property type="project" value="UniProtKB-KW"/>
</dbReference>
<evidence type="ECO:0000313" key="4">
    <source>
        <dbReference type="EMBL" id="AWH95994.1"/>
    </source>
</evidence>
<dbReference type="GO" id="GO:0071949">
    <property type="term" value="F:FAD binding"/>
    <property type="evidence" value="ECO:0007669"/>
    <property type="project" value="InterPro"/>
</dbReference>
<keyword evidence="5" id="KW-1185">Reference proteome</keyword>